<evidence type="ECO:0000313" key="2">
    <source>
        <dbReference type="EMBL" id="QSB46203.1"/>
    </source>
</evidence>
<keyword evidence="3" id="KW-1185">Reference proteome</keyword>
<dbReference type="Gene3D" id="3.40.50.1980">
    <property type="entry name" value="Nitrogenase molybdenum iron protein domain"/>
    <property type="match status" value="2"/>
</dbReference>
<gene>
    <name evidence="2" type="ORF">IDJ81_13100</name>
</gene>
<reference evidence="2 3" key="1">
    <citation type="submission" date="2020-09" db="EMBL/GenBank/DDBJ databases">
        <title>Complete genome sequence of altererythrobacter flavus SS-21NJ, isolated from Dongying oil sludge in Shandong province.</title>
        <authorList>
            <person name="Sun S."/>
            <person name="Zhang Z."/>
        </authorList>
    </citation>
    <scope>NUCLEOTIDE SEQUENCE [LARGE SCALE GENOMIC DNA]</scope>
    <source>
        <strain evidence="2 3">SS-21NJ</strain>
    </source>
</reference>
<dbReference type="SUPFAM" id="SSF53807">
    <property type="entry name" value="Helical backbone' metal receptor"/>
    <property type="match status" value="1"/>
</dbReference>
<sequence>MLSLLLAACTASAAPGPEVVHPTIVSLNPCTDAILAEVAGPDQVLALSHYSRDPRASSMDVSIARTYGTTGGTVEEVLALDPQIVVGGTFLPPSTRAAFARLGKRVETVGIAMSVQDSIAQVRQLAALAGHPERGEALVRRIESAVARGHWAGRPVPAILWQPGGIVPGDGALVSQLMANAGLANQSAQRGMGQADYLSLERLLSDPPRVLLVAGDDRGQHHPALRGVAGMATVPFDPALLYCGGPTIVRAADRLASVRRAVS</sequence>
<evidence type="ECO:0000313" key="3">
    <source>
        <dbReference type="Proteomes" id="UP000663637"/>
    </source>
</evidence>
<accession>A0ABX7KE62</accession>
<dbReference type="EMBL" id="CP061510">
    <property type="protein sequence ID" value="QSB46203.1"/>
    <property type="molecule type" value="Genomic_DNA"/>
</dbReference>
<organism evidence="2 3">
    <name type="scientific">Tsuneonella flava</name>
    <dbReference type="NCBI Taxonomy" id="2055955"/>
    <lineage>
        <taxon>Bacteria</taxon>
        <taxon>Pseudomonadati</taxon>
        <taxon>Pseudomonadota</taxon>
        <taxon>Alphaproteobacteria</taxon>
        <taxon>Sphingomonadales</taxon>
        <taxon>Erythrobacteraceae</taxon>
        <taxon>Tsuneonella</taxon>
    </lineage>
</organism>
<proteinExistence type="predicted"/>
<name>A0ABX7KE62_9SPHN</name>
<dbReference type="Proteomes" id="UP000663637">
    <property type="component" value="Chromosome"/>
</dbReference>
<feature type="domain" description="Fe/B12 periplasmic-binding" evidence="1">
    <location>
        <begin position="24"/>
        <end position="216"/>
    </location>
</feature>
<dbReference type="Pfam" id="PF01497">
    <property type="entry name" value="Peripla_BP_2"/>
    <property type="match status" value="1"/>
</dbReference>
<protein>
    <submittedName>
        <fullName evidence="2">ABC transporter substrate-binding protein</fullName>
    </submittedName>
</protein>
<dbReference type="InterPro" id="IPR002491">
    <property type="entry name" value="ABC_transptr_periplasmic_BD"/>
</dbReference>
<evidence type="ECO:0000259" key="1">
    <source>
        <dbReference type="Pfam" id="PF01497"/>
    </source>
</evidence>